<evidence type="ECO:0000313" key="4">
    <source>
        <dbReference type="Proteomes" id="UP000233398"/>
    </source>
</evidence>
<dbReference type="AlphaFoldDB" id="A0A2N0VHV4"/>
<sequence>MGSLLGQQNKQYEFLGRLDAQLYEYSDIEESAPTITRIRDTSTDTSSGSTTETTSEPIRYREPTRESDPTRTATVSRDYDPILTVNDPEPDPSDGSRSSSGTSESTGNGSSNSSSSGGQTNVKAIGQNVMDKMNNDLIPYLKSIPPTYYVVGSGVVLAIILLRR</sequence>
<keyword evidence="4" id="KW-1185">Reference proteome</keyword>
<evidence type="ECO:0000256" key="1">
    <source>
        <dbReference type="SAM" id="MobiDB-lite"/>
    </source>
</evidence>
<reference evidence="3 4" key="1">
    <citation type="submission" date="2017-11" db="EMBL/GenBank/DDBJ databases">
        <title>Rhodohalobacter 15182 sp. nov., isolated from a salt lake.</title>
        <authorList>
            <person name="Han S."/>
        </authorList>
    </citation>
    <scope>NUCLEOTIDE SEQUENCE [LARGE SCALE GENOMIC DNA]</scope>
    <source>
        <strain evidence="3 4">15182</strain>
    </source>
</reference>
<dbReference type="Proteomes" id="UP000233398">
    <property type="component" value="Unassembled WGS sequence"/>
</dbReference>
<proteinExistence type="predicted"/>
<keyword evidence="2" id="KW-0812">Transmembrane</keyword>
<keyword evidence="2" id="KW-1133">Transmembrane helix</keyword>
<feature type="region of interest" description="Disordered" evidence="1">
    <location>
        <begin position="28"/>
        <end position="121"/>
    </location>
</feature>
<protein>
    <submittedName>
        <fullName evidence="3">Uncharacterized protein</fullName>
    </submittedName>
</protein>
<accession>A0A2N0VHV4</accession>
<name>A0A2N0VHV4_9BACT</name>
<feature type="compositionally biased region" description="Basic and acidic residues" evidence="1">
    <location>
        <begin position="58"/>
        <end position="69"/>
    </location>
</feature>
<keyword evidence="2" id="KW-0472">Membrane</keyword>
<comment type="caution">
    <text evidence="3">The sequence shown here is derived from an EMBL/GenBank/DDBJ whole genome shotgun (WGS) entry which is preliminary data.</text>
</comment>
<dbReference type="RefSeq" id="WP_101073289.1">
    <property type="nucleotide sequence ID" value="NZ_PISP01000002.1"/>
</dbReference>
<evidence type="ECO:0000256" key="2">
    <source>
        <dbReference type="SAM" id="Phobius"/>
    </source>
</evidence>
<organism evidence="3 4">
    <name type="scientific">Rhodohalobacter barkolensis</name>
    <dbReference type="NCBI Taxonomy" id="2053187"/>
    <lineage>
        <taxon>Bacteria</taxon>
        <taxon>Pseudomonadati</taxon>
        <taxon>Balneolota</taxon>
        <taxon>Balneolia</taxon>
        <taxon>Balneolales</taxon>
        <taxon>Balneolaceae</taxon>
        <taxon>Rhodohalobacter</taxon>
    </lineage>
</organism>
<feature type="compositionally biased region" description="Low complexity" evidence="1">
    <location>
        <begin position="43"/>
        <end position="56"/>
    </location>
</feature>
<dbReference type="EMBL" id="PISP01000002">
    <property type="protein sequence ID" value="PKD43749.1"/>
    <property type="molecule type" value="Genomic_DNA"/>
</dbReference>
<feature type="transmembrane region" description="Helical" evidence="2">
    <location>
        <begin position="146"/>
        <end position="162"/>
    </location>
</feature>
<evidence type="ECO:0000313" key="3">
    <source>
        <dbReference type="EMBL" id="PKD43749.1"/>
    </source>
</evidence>
<feature type="compositionally biased region" description="Low complexity" evidence="1">
    <location>
        <begin position="93"/>
        <end position="118"/>
    </location>
</feature>
<gene>
    <name evidence="3" type="ORF">CWD77_09325</name>
</gene>